<dbReference type="GO" id="GO:0015031">
    <property type="term" value="P:protein transport"/>
    <property type="evidence" value="ECO:0007669"/>
    <property type="project" value="UniProtKB-KW"/>
</dbReference>
<keyword evidence="6" id="KW-0488">Methylation</keyword>
<evidence type="ECO:0000256" key="13">
    <source>
        <dbReference type="ARBA" id="ARBA00023134"/>
    </source>
</evidence>
<dbReference type="InterPro" id="IPR005225">
    <property type="entry name" value="Small_GTP-bd"/>
</dbReference>
<keyword evidence="13" id="KW-0342">GTP-binding</keyword>
<evidence type="ECO:0000256" key="4">
    <source>
        <dbReference type="ARBA" id="ARBA00006270"/>
    </source>
</evidence>
<dbReference type="GO" id="GO:0005525">
    <property type="term" value="F:GTP binding"/>
    <property type="evidence" value="ECO:0007669"/>
    <property type="project" value="UniProtKB-KW"/>
</dbReference>
<dbReference type="GO" id="GO:0031902">
    <property type="term" value="C:late endosome membrane"/>
    <property type="evidence" value="ECO:0007669"/>
    <property type="project" value="UniProtKB-SubCell"/>
</dbReference>
<dbReference type="PANTHER" id="PTHR47981:SF13">
    <property type="entry name" value="RAS-RELATED PROTEIN RAB-7A"/>
    <property type="match status" value="1"/>
</dbReference>
<dbReference type="GeneTree" id="ENSGT00940000155864"/>
<comment type="subcellular location">
    <subcellularLocation>
        <location evidence="20">Cytoplasmic vesicle</location>
        <location evidence="20">Autophagosome membrane</location>
        <topology evidence="20">Peripheral membrane protein</topology>
        <orientation evidence="20">Cytoplasmic side</orientation>
    </subcellularLocation>
    <subcellularLocation>
        <location evidence="19">Cytoplasmic vesicle</location>
        <location evidence="19">Phagosome membrane</location>
        <topology evidence="19">Peripheral membrane protein</topology>
        <orientation evidence="19">Cytoplasmic side</orientation>
    </subcellularLocation>
    <subcellularLocation>
        <location evidence="1">Late endosome membrane</location>
        <topology evidence="1">Peripheral membrane protein</topology>
        <orientation evidence="1">Cytoplasmic side</orientation>
    </subcellularLocation>
    <subcellularLocation>
        <location evidence="2">Lipid droplet</location>
    </subcellularLocation>
    <subcellularLocation>
        <location evidence="3">Lysosome membrane</location>
        <topology evidence="3">Peripheral membrane protein</topology>
        <orientation evidence="3">Cytoplasmic side</orientation>
    </subcellularLocation>
    <subcellularLocation>
        <location evidence="18">Melanosome membrane</location>
        <topology evidence="18">Peripheral membrane protein</topology>
        <orientation evidence="18">Cytoplasmic side</orientation>
    </subcellularLocation>
</comment>
<keyword evidence="12" id="KW-0443">Lipid metabolism</keyword>
<dbReference type="GO" id="GO:0030670">
    <property type="term" value="C:phagocytic vesicle membrane"/>
    <property type="evidence" value="ECO:0007669"/>
    <property type="project" value="UniProtKB-SubCell"/>
</dbReference>
<dbReference type="InterPro" id="IPR001806">
    <property type="entry name" value="Small_GTPase"/>
</dbReference>
<keyword evidence="15" id="KW-0458">Lysosome</keyword>
<accession>A0A6I8NZH9</accession>
<keyword evidence="9" id="KW-0967">Endosome</keyword>
<keyword evidence="7" id="KW-0551">Lipid droplet</keyword>
<evidence type="ECO:0000256" key="10">
    <source>
        <dbReference type="ARBA" id="ARBA00022927"/>
    </source>
</evidence>
<reference evidence="22" key="3">
    <citation type="submission" date="2025-09" db="UniProtKB">
        <authorList>
            <consortium name="Ensembl"/>
        </authorList>
    </citation>
    <scope>IDENTIFICATION</scope>
    <source>
        <strain evidence="22">Glennie</strain>
    </source>
</reference>
<evidence type="ECO:0000256" key="9">
    <source>
        <dbReference type="ARBA" id="ARBA00022753"/>
    </source>
</evidence>
<dbReference type="GO" id="GO:0005770">
    <property type="term" value="C:late endosome"/>
    <property type="evidence" value="ECO:0000318"/>
    <property type="project" value="GO_Central"/>
</dbReference>
<dbReference type="GO" id="GO:0005765">
    <property type="term" value="C:lysosomal membrane"/>
    <property type="evidence" value="ECO:0007669"/>
    <property type="project" value="UniProtKB-SubCell"/>
</dbReference>
<evidence type="ECO:0000256" key="14">
    <source>
        <dbReference type="ARBA" id="ARBA00023136"/>
    </source>
</evidence>
<dbReference type="GO" id="GO:0000421">
    <property type="term" value="C:autophagosome membrane"/>
    <property type="evidence" value="ECO:0007669"/>
    <property type="project" value="UniProtKB-SubCell"/>
</dbReference>
<evidence type="ECO:0000313" key="22">
    <source>
        <dbReference type="Ensembl" id="ENSOANP00000046267.1"/>
    </source>
</evidence>
<evidence type="ECO:0000256" key="12">
    <source>
        <dbReference type="ARBA" id="ARBA00023098"/>
    </source>
</evidence>
<evidence type="ECO:0000256" key="2">
    <source>
        <dbReference type="ARBA" id="ARBA00004502"/>
    </source>
</evidence>
<dbReference type="GO" id="GO:0045335">
    <property type="term" value="C:phagocytic vesicle"/>
    <property type="evidence" value="ECO:0000318"/>
    <property type="project" value="GO_Central"/>
</dbReference>
<dbReference type="SMART" id="SM00174">
    <property type="entry name" value="RHO"/>
    <property type="match status" value="1"/>
</dbReference>
<evidence type="ECO:0000256" key="7">
    <source>
        <dbReference type="ARBA" id="ARBA00022677"/>
    </source>
</evidence>
<organism evidence="22 23">
    <name type="scientific">Ornithorhynchus anatinus</name>
    <name type="common">Duckbill platypus</name>
    <dbReference type="NCBI Taxonomy" id="9258"/>
    <lineage>
        <taxon>Eukaryota</taxon>
        <taxon>Metazoa</taxon>
        <taxon>Chordata</taxon>
        <taxon>Craniata</taxon>
        <taxon>Vertebrata</taxon>
        <taxon>Euteleostomi</taxon>
        <taxon>Mammalia</taxon>
        <taxon>Monotremata</taxon>
        <taxon>Ornithorhynchidae</taxon>
        <taxon>Ornithorhynchus</taxon>
    </lineage>
</organism>
<dbReference type="GO" id="GO:0033162">
    <property type="term" value="C:melanosome membrane"/>
    <property type="evidence" value="ECO:0007669"/>
    <property type="project" value="UniProtKB-SubCell"/>
</dbReference>
<keyword evidence="10" id="KW-0653">Protein transport</keyword>
<dbReference type="InParanoid" id="A0A6I8NZH9"/>
<dbReference type="SMART" id="SM00173">
    <property type="entry name" value="RAS"/>
    <property type="match status" value="1"/>
</dbReference>
<evidence type="ECO:0000256" key="19">
    <source>
        <dbReference type="ARBA" id="ARBA00037824"/>
    </source>
</evidence>
<dbReference type="GO" id="GO:0016042">
    <property type="term" value="P:lipid catabolic process"/>
    <property type="evidence" value="ECO:0007669"/>
    <property type="project" value="UniProtKB-KW"/>
</dbReference>
<keyword evidence="5" id="KW-0813">Transport</keyword>
<sequence length="193" mass="21252">MNQYVNNRFSNRYRATIGADFLTKDLWLDDQTVTVQIWDTAGTERFQSLGVGLYRGSHCCLLVFDVTAPSSFKALDTWHQEFLIQAAPTDPNHFPFVLVGNKTDLPGRQVGPRLPPLLSPAERPGGWKGRLVLGSGSVGLRFSGPGPGSQVGVHLDRVQGCGALLTITHHRQWYLLSTSCVQSTVLSTWESTL</sequence>
<dbReference type="SMART" id="SM00175">
    <property type="entry name" value="RAB"/>
    <property type="match status" value="1"/>
</dbReference>
<dbReference type="PRINTS" id="PR00449">
    <property type="entry name" value="RASTRNSFRMNG"/>
</dbReference>
<keyword evidence="23" id="KW-1185">Reference proteome</keyword>
<proteinExistence type="inferred from homology"/>
<keyword evidence="17" id="KW-0636">Prenylation</keyword>
<dbReference type="GO" id="GO:0005811">
    <property type="term" value="C:lipid droplet"/>
    <property type="evidence" value="ECO:0007669"/>
    <property type="project" value="UniProtKB-SubCell"/>
</dbReference>
<keyword evidence="14" id="KW-0472">Membrane</keyword>
<dbReference type="PROSITE" id="PS51419">
    <property type="entry name" value="RAB"/>
    <property type="match status" value="1"/>
</dbReference>
<dbReference type="Gene3D" id="3.40.50.300">
    <property type="entry name" value="P-loop containing nucleotide triphosphate hydrolases"/>
    <property type="match status" value="1"/>
</dbReference>
<dbReference type="GO" id="GO:0090385">
    <property type="term" value="P:phagosome-lysosome fusion"/>
    <property type="evidence" value="ECO:0000318"/>
    <property type="project" value="GO_Central"/>
</dbReference>
<evidence type="ECO:0000256" key="16">
    <source>
        <dbReference type="ARBA" id="ARBA00023288"/>
    </source>
</evidence>
<dbReference type="GO" id="GO:0005764">
    <property type="term" value="C:lysosome"/>
    <property type="evidence" value="ECO:0000318"/>
    <property type="project" value="GO_Central"/>
</dbReference>
<reference evidence="22 23" key="1">
    <citation type="journal article" date="2008" name="Nature">
        <title>Genome analysis of the platypus reveals unique signatures of evolution.</title>
        <authorList>
            <person name="Warren W.C."/>
            <person name="Hillier L.W."/>
            <person name="Marshall Graves J.A."/>
            <person name="Birney E."/>
            <person name="Ponting C.P."/>
            <person name="Grutzner F."/>
            <person name="Belov K."/>
            <person name="Miller W."/>
            <person name="Clarke L."/>
            <person name="Chinwalla A.T."/>
            <person name="Yang S.P."/>
            <person name="Heger A."/>
            <person name="Locke D.P."/>
            <person name="Miethke P."/>
            <person name="Waters P.D."/>
            <person name="Veyrunes F."/>
            <person name="Fulton L."/>
            <person name="Fulton B."/>
            <person name="Graves T."/>
            <person name="Wallis J."/>
            <person name="Puente X.S."/>
            <person name="Lopez-Otin C."/>
            <person name="Ordonez G.R."/>
            <person name="Eichler E.E."/>
            <person name="Chen L."/>
            <person name="Cheng Z."/>
            <person name="Deakin J.E."/>
            <person name="Alsop A."/>
            <person name="Thompson K."/>
            <person name="Kirby P."/>
            <person name="Papenfuss A.T."/>
            <person name="Wakefield M.J."/>
            <person name="Olender T."/>
            <person name="Lancet D."/>
            <person name="Huttley G.A."/>
            <person name="Smit A.F."/>
            <person name="Pask A."/>
            <person name="Temple-Smith P."/>
            <person name="Batzer M.A."/>
            <person name="Walker J.A."/>
            <person name="Konkel M.K."/>
            <person name="Harris R.S."/>
            <person name="Whittington C.M."/>
            <person name="Wong E.S."/>
            <person name="Gemmell N.J."/>
            <person name="Buschiazzo E."/>
            <person name="Vargas Jentzsch I.M."/>
            <person name="Merkel A."/>
            <person name="Schmitz J."/>
            <person name="Zemann A."/>
            <person name="Churakov G."/>
            <person name="Kriegs J.O."/>
            <person name="Brosius J."/>
            <person name="Murchison E.P."/>
            <person name="Sachidanandam R."/>
            <person name="Smith C."/>
            <person name="Hannon G.J."/>
            <person name="Tsend-Ayush E."/>
            <person name="McMillan D."/>
            <person name="Attenborough R."/>
            <person name="Rens W."/>
            <person name="Ferguson-Smith M."/>
            <person name="Lefevre C.M."/>
            <person name="Sharp J.A."/>
            <person name="Nicholas K.R."/>
            <person name="Ray D.A."/>
            <person name="Kube M."/>
            <person name="Reinhardt R."/>
            <person name="Pringle T.H."/>
            <person name="Taylor J."/>
            <person name="Jones R.C."/>
            <person name="Nixon B."/>
            <person name="Dacheux J.L."/>
            <person name="Niwa H."/>
            <person name="Sekita Y."/>
            <person name="Huang X."/>
            <person name="Stark A."/>
            <person name="Kheradpour P."/>
            <person name="Kellis M."/>
            <person name="Flicek P."/>
            <person name="Chen Y."/>
            <person name="Webber C."/>
            <person name="Hardison R."/>
            <person name="Nelson J."/>
            <person name="Hallsworth-Pepin K."/>
            <person name="Delehaunty K."/>
            <person name="Markovic C."/>
            <person name="Minx P."/>
            <person name="Feng Y."/>
            <person name="Kremitzki C."/>
            <person name="Mitreva M."/>
            <person name="Glasscock J."/>
            <person name="Wylie T."/>
            <person name="Wohldmann P."/>
            <person name="Thiru P."/>
            <person name="Nhan M.N."/>
            <person name="Pohl C.S."/>
            <person name="Smith S.M."/>
            <person name="Hou S."/>
            <person name="Nefedov M."/>
            <person name="de Jong P.J."/>
            <person name="Renfree M.B."/>
            <person name="Mardis E.R."/>
            <person name="Wilson R.K."/>
        </authorList>
    </citation>
    <scope>NUCLEOTIDE SEQUENCE [LARGE SCALE GENOMIC DNA]</scope>
    <source>
        <strain evidence="22 23">Glennie</strain>
    </source>
</reference>
<dbReference type="GO" id="GO:0003924">
    <property type="term" value="F:GTPase activity"/>
    <property type="evidence" value="ECO:0007669"/>
    <property type="project" value="InterPro"/>
</dbReference>
<dbReference type="AlphaFoldDB" id="A0A6I8NZH9"/>
<dbReference type="FunFam" id="3.40.50.300:FF:001447">
    <property type="entry name" value="Ras-related protein Rab-1B"/>
    <property type="match status" value="1"/>
</dbReference>
<dbReference type="Bgee" id="ENSOANG00000041748">
    <property type="expression patterns" value="Expressed in endometrium and 7 other cell types or tissues"/>
</dbReference>
<dbReference type="Pfam" id="PF00071">
    <property type="entry name" value="Ras"/>
    <property type="match status" value="1"/>
</dbReference>
<dbReference type="SUPFAM" id="SSF52540">
    <property type="entry name" value="P-loop containing nucleoside triphosphate hydrolases"/>
    <property type="match status" value="1"/>
</dbReference>
<evidence type="ECO:0000256" key="3">
    <source>
        <dbReference type="ARBA" id="ARBA00004630"/>
    </source>
</evidence>
<keyword evidence="16" id="KW-0449">Lipoprotein</keyword>
<evidence type="ECO:0000256" key="8">
    <source>
        <dbReference type="ARBA" id="ARBA00022741"/>
    </source>
</evidence>
<evidence type="ECO:0000256" key="17">
    <source>
        <dbReference type="ARBA" id="ARBA00023289"/>
    </source>
</evidence>
<dbReference type="NCBIfam" id="TIGR00231">
    <property type="entry name" value="small_GTP"/>
    <property type="match status" value="1"/>
</dbReference>
<name>A0A6I8NZH9_ORNAN</name>
<dbReference type="Proteomes" id="UP000002279">
    <property type="component" value="Chromosome 6"/>
</dbReference>
<reference evidence="22" key="2">
    <citation type="submission" date="2025-08" db="UniProtKB">
        <authorList>
            <consortium name="Ensembl"/>
        </authorList>
    </citation>
    <scope>IDENTIFICATION</scope>
    <source>
        <strain evidence="22">Glennie</strain>
    </source>
</reference>
<evidence type="ECO:0000256" key="11">
    <source>
        <dbReference type="ARBA" id="ARBA00022963"/>
    </source>
</evidence>
<evidence type="ECO:0000256" key="21">
    <source>
        <dbReference type="ARBA" id="ARBA00039497"/>
    </source>
</evidence>
<comment type="similarity">
    <text evidence="4">Belongs to the small GTPase superfamily. Rab family.</text>
</comment>
<keyword evidence="11" id="KW-0442">Lipid degradation</keyword>
<evidence type="ECO:0000256" key="6">
    <source>
        <dbReference type="ARBA" id="ARBA00022481"/>
    </source>
</evidence>
<dbReference type="GO" id="GO:0008333">
    <property type="term" value="P:endosome to lysosome transport"/>
    <property type="evidence" value="ECO:0000318"/>
    <property type="project" value="GO_Central"/>
</dbReference>
<protein>
    <recommendedName>
        <fullName evidence="21">Ras-related protein Rab-7a</fullName>
    </recommendedName>
</protein>
<dbReference type="Ensembl" id="ENSOANT00000049625.1">
    <property type="protein sequence ID" value="ENSOANP00000046267.1"/>
    <property type="gene ID" value="ENSOANG00000041748.1"/>
</dbReference>
<evidence type="ECO:0000256" key="20">
    <source>
        <dbReference type="ARBA" id="ARBA00037866"/>
    </source>
</evidence>
<evidence type="ECO:0000256" key="18">
    <source>
        <dbReference type="ARBA" id="ARBA00037798"/>
    </source>
</evidence>
<evidence type="ECO:0000256" key="1">
    <source>
        <dbReference type="ARBA" id="ARBA00004492"/>
    </source>
</evidence>
<evidence type="ECO:0000256" key="15">
    <source>
        <dbReference type="ARBA" id="ARBA00023228"/>
    </source>
</evidence>
<evidence type="ECO:0000256" key="5">
    <source>
        <dbReference type="ARBA" id="ARBA00022448"/>
    </source>
</evidence>
<dbReference type="PANTHER" id="PTHR47981">
    <property type="entry name" value="RAB FAMILY"/>
    <property type="match status" value="1"/>
</dbReference>
<dbReference type="InterPro" id="IPR027417">
    <property type="entry name" value="P-loop_NTPase"/>
</dbReference>
<evidence type="ECO:0000313" key="23">
    <source>
        <dbReference type="Proteomes" id="UP000002279"/>
    </source>
</evidence>
<keyword evidence="8" id="KW-0547">Nucleotide-binding</keyword>